<keyword evidence="3" id="KW-1185">Reference proteome</keyword>
<dbReference type="SUPFAM" id="SSF53067">
    <property type="entry name" value="Actin-like ATPase domain"/>
    <property type="match status" value="1"/>
</dbReference>
<comment type="caution">
    <text evidence="2">The sequence shown here is derived from an EMBL/GenBank/DDBJ whole genome shotgun (WGS) entry which is preliminary data.</text>
</comment>
<evidence type="ECO:0000256" key="1">
    <source>
        <dbReference type="ARBA" id="ARBA00006479"/>
    </source>
</evidence>
<name>A0ABW5UA20_9SPHI</name>
<organism evidence="2 3">
    <name type="scientific">Sphingobacterium populi</name>
    <dbReference type="NCBI Taxonomy" id="1812824"/>
    <lineage>
        <taxon>Bacteria</taxon>
        <taxon>Pseudomonadati</taxon>
        <taxon>Bacteroidota</taxon>
        <taxon>Sphingobacteriia</taxon>
        <taxon>Sphingobacteriales</taxon>
        <taxon>Sphingobacteriaceae</taxon>
        <taxon>Sphingobacterium</taxon>
    </lineage>
</organism>
<gene>
    <name evidence="2" type="ORF">ACFSQ6_01110</name>
</gene>
<dbReference type="PANTHER" id="PTHR18964">
    <property type="entry name" value="ROK (REPRESSOR, ORF, KINASE) FAMILY"/>
    <property type="match status" value="1"/>
</dbReference>
<comment type="similarity">
    <text evidence="1">Belongs to the ROK (NagC/XylR) family.</text>
</comment>
<dbReference type="RefSeq" id="WP_066753229.1">
    <property type="nucleotide sequence ID" value="NZ_JBHUMB010000005.1"/>
</dbReference>
<evidence type="ECO:0000313" key="3">
    <source>
        <dbReference type="Proteomes" id="UP001597418"/>
    </source>
</evidence>
<dbReference type="InterPro" id="IPR000600">
    <property type="entry name" value="ROK"/>
</dbReference>
<reference evidence="3" key="1">
    <citation type="journal article" date="2019" name="Int. J. Syst. Evol. Microbiol.">
        <title>The Global Catalogue of Microorganisms (GCM) 10K type strain sequencing project: providing services to taxonomists for standard genome sequencing and annotation.</title>
        <authorList>
            <consortium name="The Broad Institute Genomics Platform"/>
            <consortium name="The Broad Institute Genome Sequencing Center for Infectious Disease"/>
            <person name="Wu L."/>
            <person name="Ma J."/>
        </authorList>
    </citation>
    <scope>NUCLEOTIDE SEQUENCE [LARGE SCALE GENOMIC DNA]</scope>
    <source>
        <strain evidence="3">KCTC 42247</strain>
    </source>
</reference>
<dbReference type="InterPro" id="IPR043129">
    <property type="entry name" value="ATPase_NBD"/>
</dbReference>
<protein>
    <submittedName>
        <fullName evidence="2">ROK family protein</fullName>
    </submittedName>
</protein>
<sequence length="394" mass="43026">MIETKISIIKSLCYRRLQSISEIANNITRSIPSTTKKLQELAIDGIVTPVGLARSTGGRRALQYQLQVDNLPLIISVAIDQYYSSVALLNFDHSYHSKILTIKNTLSDVGAFEKLVALINELKSKAGKRKIFAIGLTVPGFVDTAHGINASYPAENPFCNIKNRFEQSFGVQTLLENDSAAIAIAEKRFGKQQASKDMLVVNLNWGIGLGMIIDGKLFRGHSGFAGEFSHIPLSEKGQLCSCGKRGCLEVEASLISAISYVHSRLAKGEPSSLMEYYAQNGHITGECLIDAAKLGDHLALSAIESIAYAIGKGLATLIHIINPEHIVLSGRGARLGDILPNAIQTSVRKYTIERLRRQTQFSISEIEYPQLLGGACLAIENADYENLTKHTKQL</sequence>
<dbReference type="Gene3D" id="3.30.420.40">
    <property type="match status" value="2"/>
</dbReference>
<accession>A0ABW5UA20</accession>
<dbReference type="Proteomes" id="UP001597418">
    <property type="component" value="Unassembled WGS sequence"/>
</dbReference>
<evidence type="ECO:0000313" key="2">
    <source>
        <dbReference type="EMBL" id="MFD2741986.1"/>
    </source>
</evidence>
<dbReference type="PANTHER" id="PTHR18964:SF149">
    <property type="entry name" value="BIFUNCTIONAL UDP-N-ACETYLGLUCOSAMINE 2-EPIMERASE_N-ACETYLMANNOSAMINE KINASE"/>
    <property type="match status" value="1"/>
</dbReference>
<proteinExistence type="inferred from homology"/>
<dbReference type="Pfam" id="PF00480">
    <property type="entry name" value="ROK"/>
    <property type="match status" value="1"/>
</dbReference>
<dbReference type="EMBL" id="JBHUMB010000005">
    <property type="protein sequence ID" value="MFD2741986.1"/>
    <property type="molecule type" value="Genomic_DNA"/>
</dbReference>